<dbReference type="PANTHER" id="PTHR30337">
    <property type="entry name" value="COMPONENT OF ATP-DEPENDENT DSDNA EXONUCLEASE"/>
    <property type="match status" value="1"/>
</dbReference>
<organism evidence="3 4">
    <name type="scientific">Paenibacillus whitsoniae</name>
    <dbReference type="NCBI Taxonomy" id="2496558"/>
    <lineage>
        <taxon>Bacteria</taxon>
        <taxon>Bacillati</taxon>
        <taxon>Bacillota</taxon>
        <taxon>Bacilli</taxon>
        <taxon>Bacillales</taxon>
        <taxon>Paenibacillaceae</taxon>
        <taxon>Paenibacillus</taxon>
    </lineage>
</organism>
<dbReference type="InterPro" id="IPR014576">
    <property type="entry name" value="Pesterase_YhaO"/>
</dbReference>
<dbReference type="InterPro" id="IPR029052">
    <property type="entry name" value="Metallo-depent_PP-like"/>
</dbReference>
<dbReference type="OrthoDB" id="9773856at2"/>
<dbReference type="InterPro" id="IPR041796">
    <property type="entry name" value="Mre11_N"/>
</dbReference>
<keyword evidence="3" id="KW-0269">Exonuclease</keyword>
<sequence length="426" mass="47040">MKRLRFLHAADLHLDSPFKGMSALPERIRERVRESTFDALGELVRLAIRERVDFVLIAGDVYDVADRSLRAQIRFQQAVEQLSLQSIPTYLIHGNHDPQDGRAAQLDWPADVHFFACDKVETVQVVKEGRGVIAEVHGISYGTAAVTDNLALRFTKGSKPVYQIGLLHTNVDGDANHDNYAPCTKQDLQRAGMDYWALGHVHTRQIIQTQGPVIVYPGNLQGRSIREQGPRGAYVVDVSEDGRAELAFTALDAVRWYEETVDTAAIATEQSLKDALGDVLDRVRGMADGRAAIVRIVLAGRSALHRLLRQGQGRALQELVDALREEEADQDRFVWIESVVDRTASELDLAALSGEHSFLGDLLRYANGLQLDEAALQAFADEALSALQGLPQSVRGGADAEQLRAWLRAAQQLAADLLTEEGGRRE</sequence>
<dbReference type="Proteomes" id="UP000276128">
    <property type="component" value="Unassembled WGS sequence"/>
</dbReference>
<dbReference type="SUPFAM" id="SSF56300">
    <property type="entry name" value="Metallo-dependent phosphatases"/>
    <property type="match status" value="1"/>
</dbReference>
<gene>
    <name evidence="3" type="ORF">EJQ19_30360</name>
</gene>
<dbReference type="AlphaFoldDB" id="A0A430J4D8"/>
<dbReference type="InterPro" id="IPR050535">
    <property type="entry name" value="DNA_Repair-Maintenance_Comp"/>
</dbReference>
<dbReference type="Gene3D" id="3.60.21.10">
    <property type="match status" value="1"/>
</dbReference>
<dbReference type="PANTHER" id="PTHR30337:SF7">
    <property type="entry name" value="PHOSPHOESTERASE"/>
    <property type="match status" value="1"/>
</dbReference>
<evidence type="ECO:0000259" key="2">
    <source>
        <dbReference type="Pfam" id="PF00149"/>
    </source>
</evidence>
<evidence type="ECO:0000313" key="3">
    <source>
        <dbReference type="EMBL" id="RTE01992.1"/>
    </source>
</evidence>
<accession>A0A430J4D8</accession>
<feature type="domain" description="Calcineurin-like phosphoesterase" evidence="2">
    <location>
        <begin position="4"/>
        <end position="203"/>
    </location>
</feature>
<evidence type="ECO:0000256" key="1">
    <source>
        <dbReference type="ARBA" id="ARBA00022801"/>
    </source>
</evidence>
<dbReference type="GO" id="GO:0004527">
    <property type="term" value="F:exonuclease activity"/>
    <property type="evidence" value="ECO:0007669"/>
    <property type="project" value="UniProtKB-KW"/>
</dbReference>
<keyword evidence="1" id="KW-0378">Hydrolase</keyword>
<keyword evidence="3" id="KW-0540">Nuclease</keyword>
<evidence type="ECO:0000313" key="4">
    <source>
        <dbReference type="Proteomes" id="UP000276128"/>
    </source>
</evidence>
<reference evidence="3 4" key="1">
    <citation type="submission" date="2018-12" db="EMBL/GenBank/DDBJ databases">
        <title>Bacillus ochoae sp. nov., Paenibacillus whitsoniae sp. nov., Paenibacillus spiritus sp. nov. Isolated from the Mars Exploration Rover during spacecraft assembly.</title>
        <authorList>
            <person name="Seuylemezian A."/>
            <person name="Vaishampayan P."/>
        </authorList>
    </citation>
    <scope>NUCLEOTIDE SEQUENCE [LARGE SCALE GENOMIC DNA]</scope>
    <source>
        <strain evidence="3 4">MER 54</strain>
    </source>
</reference>
<dbReference type="InterPro" id="IPR004843">
    <property type="entry name" value="Calcineurin-like_PHP"/>
</dbReference>
<dbReference type="RefSeq" id="WP_126144954.1">
    <property type="nucleotide sequence ID" value="NZ_RXHU01000129.1"/>
</dbReference>
<dbReference type="CDD" id="cd00840">
    <property type="entry name" value="MPP_Mre11_N"/>
    <property type="match status" value="1"/>
</dbReference>
<proteinExistence type="predicted"/>
<dbReference type="EMBL" id="RXHU01000129">
    <property type="protein sequence ID" value="RTE01992.1"/>
    <property type="molecule type" value="Genomic_DNA"/>
</dbReference>
<keyword evidence="4" id="KW-1185">Reference proteome</keyword>
<name>A0A430J4D8_9BACL</name>
<dbReference type="PIRSF" id="PIRSF033091">
    <property type="entry name" value="Pesterase_YhaO"/>
    <property type="match status" value="1"/>
</dbReference>
<comment type="caution">
    <text evidence="3">The sequence shown here is derived from an EMBL/GenBank/DDBJ whole genome shotgun (WGS) entry which is preliminary data.</text>
</comment>
<protein>
    <submittedName>
        <fullName evidence="3">DNA repair exonuclease</fullName>
    </submittedName>
</protein>
<dbReference type="Pfam" id="PF00149">
    <property type="entry name" value="Metallophos"/>
    <property type="match status" value="1"/>
</dbReference>